<sequence>MKKELFAIPMNRSEHSGIVREIKKGEAKRKKRAYGVTKFLIPITISLLAYSAPVLAKESQEIVKAKELISDRLQIQALDNPVHSQTIFSKTMGGSVEVERPSVMTKGIVSYKVQKGDSMSSIAATFKIPLKDLLTANPHIKDYNKLSAGQDVYLPQ</sequence>
<dbReference type="InterPro" id="IPR018392">
    <property type="entry name" value="LysM"/>
</dbReference>
<dbReference type="AlphaFoldDB" id="A0A848CWN4"/>
<dbReference type="EMBL" id="JABAGO010000007">
    <property type="protein sequence ID" value="NME97786.1"/>
    <property type="molecule type" value="Genomic_DNA"/>
</dbReference>
<evidence type="ECO:0000259" key="1">
    <source>
        <dbReference type="PROSITE" id="PS51782"/>
    </source>
</evidence>
<dbReference type="PROSITE" id="PS51782">
    <property type="entry name" value="LYSM"/>
    <property type="match status" value="1"/>
</dbReference>
<dbReference type="Pfam" id="PF01476">
    <property type="entry name" value="LysM"/>
    <property type="match status" value="1"/>
</dbReference>
<evidence type="ECO:0000313" key="3">
    <source>
        <dbReference type="Proteomes" id="UP000561326"/>
    </source>
</evidence>
<name>A0A848CWN4_ANEAE</name>
<organism evidence="2 3">
    <name type="scientific">Aneurinibacillus aneurinilyticus</name>
    <name type="common">Bacillus aneurinolyticus</name>
    <dbReference type="NCBI Taxonomy" id="1391"/>
    <lineage>
        <taxon>Bacteria</taxon>
        <taxon>Bacillati</taxon>
        <taxon>Bacillota</taxon>
        <taxon>Bacilli</taxon>
        <taxon>Bacillales</taxon>
        <taxon>Paenibacillaceae</taxon>
        <taxon>Aneurinibacillus group</taxon>
        <taxon>Aneurinibacillus</taxon>
    </lineage>
</organism>
<dbReference type="SMART" id="SM00257">
    <property type="entry name" value="LysM"/>
    <property type="match status" value="1"/>
</dbReference>
<feature type="domain" description="LysM" evidence="1">
    <location>
        <begin position="109"/>
        <end position="154"/>
    </location>
</feature>
<accession>A0A848CWN4</accession>
<dbReference type="RefSeq" id="WP_168974765.1">
    <property type="nucleotide sequence ID" value="NZ_JABAGO010000007.1"/>
</dbReference>
<dbReference type="InterPro" id="IPR036779">
    <property type="entry name" value="LysM_dom_sf"/>
</dbReference>
<dbReference type="Gene3D" id="3.10.350.10">
    <property type="entry name" value="LysM domain"/>
    <property type="match status" value="1"/>
</dbReference>
<evidence type="ECO:0000313" key="2">
    <source>
        <dbReference type="EMBL" id="NME97786.1"/>
    </source>
</evidence>
<dbReference type="CDD" id="cd00118">
    <property type="entry name" value="LysM"/>
    <property type="match status" value="1"/>
</dbReference>
<dbReference type="Proteomes" id="UP000561326">
    <property type="component" value="Unassembled WGS sequence"/>
</dbReference>
<proteinExistence type="predicted"/>
<protein>
    <submittedName>
        <fullName evidence="2">LysM peptidoglycan-binding domain-containing protein</fullName>
    </submittedName>
</protein>
<gene>
    <name evidence="2" type="ORF">HF838_05865</name>
</gene>
<dbReference type="SUPFAM" id="SSF54106">
    <property type="entry name" value="LysM domain"/>
    <property type="match status" value="1"/>
</dbReference>
<comment type="caution">
    <text evidence="2">The sequence shown here is derived from an EMBL/GenBank/DDBJ whole genome shotgun (WGS) entry which is preliminary data.</text>
</comment>
<reference evidence="2 3" key="1">
    <citation type="submission" date="2020-04" db="EMBL/GenBank/DDBJ databases">
        <authorList>
            <person name="Hitch T.C.A."/>
            <person name="Wylensek D."/>
            <person name="Clavel T."/>
        </authorList>
    </citation>
    <scope>NUCLEOTIDE SEQUENCE [LARGE SCALE GENOMIC DNA]</scope>
    <source>
        <strain evidence="2 3">WB01_D5_05</strain>
    </source>
</reference>